<proteinExistence type="predicted"/>
<gene>
    <name evidence="1" type="ORF">Cboi01_000212300</name>
</gene>
<reference evidence="1" key="1">
    <citation type="submission" date="2023-04" db="EMBL/GenBank/DDBJ databases">
        <title>Candida boidinii NBRC 1967.</title>
        <authorList>
            <person name="Ichikawa N."/>
            <person name="Sato H."/>
            <person name="Tonouchi N."/>
        </authorList>
    </citation>
    <scope>NUCLEOTIDE SEQUENCE</scope>
    <source>
        <strain evidence="1">NBRC 1967</strain>
    </source>
</reference>
<protein>
    <submittedName>
        <fullName evidence="1">Unnamed protein product</fullName>
    </submittedName>
</protein>
<dbReference type="Proteomes" id="UP001165101">
    <property type="component" value="Unassembled WGS sequence"/>
</dbReference>
<sequence>MVKPVKLKTDFAFTKETKFSHKFGAHVGMSGGIYNAVTNAMNVGANSFALFVKSPRRFVSPMFSDEDADLFKSLCEKYNFNTRTDILPHGSYFINLANPDPVKNKGSLETFIDDLTRCEKLDIGLYNFHPGSSLGSDHKEALKRLADNINKAIEATSFVKIVIENMAGHGNLVGGKLEEIAEVISMVENKERVGVCVDTCHTFAAGYDLTDEEKWNKFWDDFDEIIGLKYLSSLHVNDSKAPLGANRDLHERLGWGFIGLECFRLLANDERFKDIPLILEVPAGKDDKAFGEDIKLLEWLVGKEKDDKEYIEKSIALQKLGEPERKIQGAKIEKRDGKRKLEVQKGKDVLSMLKKSKKK</sequence>
<dbReference type="EMBL" id="BSXV01000895">
    <property type="protein sequence ID" value="GME91034.1"/>
    <property type="molecule type" value="Genomic_DNA"/>
</dbReference>
<keyword evidence="2" id="KW-1185">Reference proteome</keyword>
<comment type="caution">
    <text evidence="1">The sequence shown here is derived from an EMBL/GenBank/DDBJ whole genome shotgun (WGS) entry which is preliminary data.</text>
</comment>
<accession>A0ACB5TMH6</accession>
<evidence type="ECO:0000313" key="1">
    <source>
        <dbReference type="EMBL" id="GME91034.1"/>
    </source>
</evidence>
<name>A0ACB5TMH6_CANBO</name>
<evidence type="ECO:0000313" key="2">
    <source>
        <dbReference type="Proteomes" id="UP001165101"/>
    </source>
</evidence>
<organism evidence="1 2">
    <name type="scientific">Candida boidinii</name>
    <name type="common">Yeast</name>
    <dbReference type="NCBI Taxonomy" id="5477"/>
    <lineage>
        <taxon>Eukaryota</taxon>
        <taxon>Fungi</taxon>
        <taxon>Dikarya</taxon>
        <taxon>Ascomycota</taxon>
        <taxon>Saccharomycotina</taxon>
        <taxon>Pichiomycetes</taxon>
        <taxon>Pichiales</taxon>
        <taxon>Pichiaceae</taxon>
        <taxon>Ogataea</taxon>
        <taxon>Ogataea/Candida clade</taxon>
    </lineage>
</organism>